<proteinExistence type="predicted"/>
<evidence type="ECO:0000256" key="10">
    <source>
        <dbReference type="SAM" id="Coils"/>
    </source>
</evidence>
<organism evidence="12 13">
    <name type="scientific">Pseudocohnilembus persalinus</name>
    <name type="common">Ciliate</name>
    <dbReference type="NCBI Taxonomy" id="266149"/>
    <lineage>
        <taxon>Eukaryota</taxon>
        <taxon>Sar</taxon>
        <taxon>Alveolata</taxon>
        <taxon>Ciliophora</taxon>
        <taxon>Intramacronucleata</taxon>
        <taxon>Oligohymenophorea</taxon>
        <taxon>Scuticociliatia</taxon>
        <taxon>Philasterida</taxon>
        <taxon>Pseudocohnilembidae</taxon>
        <taxon>Pseudocohnilembus</taxon>
    </lineage>
</organism>
<dbReference type="GO" id="GO:0016567">
    <property type="term" value="P:protein ubiquitination"/>
    <property type="evidence" value="ECO:0007669"/>
    <property type="project" value="InterPro"/>
</dbReference>
<evidence type="ECO:0000256" key="6">
    <source>
        <dbReference type="ARBA" id="ARBA00022843"/>
    </source>
</evidence>
<keyword evidence="6" id="KW-0832">Ubl conjugation</keyword>
<evidence type="ECO:0000256" key="3">
    <source>
        <dbReference type="ARBA" id="ARBA00011097"/>
    </source>
</evidence>
<keyword evidence="7" id="KW-0007">Acetylation</keyword>
<dbReference type="GO" id="GO:0043161">
    <property type="term" value="P:proteasome-mediated ubiquitin-dependent protein catabolic process"/>
    <property type="evidence" value="ECO:0007669"/>
    <property type="project" value="TreeGrafter"/>
</dbReference>
<comment type="function">
    <text evidence="1">May be involved in cell cycle regulation.</text>
</comment>
<dbReference type="Pfam" id="PF15473">
    <property type="entry name" value="PCNP"/>
    <property type="match status" value="1"/>
</dbReference>
<dbReference type="EMBL" id="LDAU01000232">
    <property type="protein sequence ID" value="KRW98706.1"/>
    <property type="molecule type" value="Genomic_DNA"/>
</dbReference>
<comment type="subunit">
    <text evidence="3">Interacts with UHRF2/NIRF.</text>
</comment>
<dbReference type="GO" id="GO:0005634">
    <property type="term" value="C:nucleus"/>
    <property type="evidence" value="ECO:0007669"/>
    <property type="project" value="UniProtKB-SubCell"/>
</dbReference>
<dbReference type="OrthoDB" id="10068198at2759"/>
<accession>A0A0V0Q8Y4</accession>
<evidence type="ECO:0000256" key="5">
    <source>
        <dbReference type="ARBA" id="ARBA00022553"/>
    </source>
</evidence>
<dbReference type="AlphaFoldDB" id="A0A0V0Q8Y4"/>
<dbReference type="InterPro" id="IPR029169">
    <property type="entry name" value="PCNP"/>
</dbReference>
<evidence type="ECO:0000256" key="9">
    <source>
        <dbReference type="ARBA" id="ARBA00023306"/>
    </source>
</evidence>
<feature type="region of interest" description="Disordered" evidence="11">
    <location>
        <begin position="1"/>
        <end position="77"/>
    </location>
</feature>
<name>A0A0V0Q8Y4_PSEPJ</name>
<dbReference type="OMA" id="WATDIEL"/>
<reference evidence="12 13" key="1">
    <citation type="journal article" date="2015" name="Sci. Rep.">
        <title>Genome of the facultative scuticociliatosis pathogen Pseudocohnilembus persalinus provides insight into its virulence through horizontal gene transfer.</title>
        <authorList>
            <person name="Xiong J."/>
            <person name="Wang G."/>
            <person name="Cheng J."/>
            <person name="Tian M."/>
            <person name="Pan X."/>
            <person name="Warren A."/>
            <person name="Jiang C."/>
            <person name="Yuan D."/>
            <person name="Miao W."/>
        </authorList>
    </citation>
    <scope>NUCLEOTIDE SEQUENCE [LARGE SCALE GENOMIC DNA]</scope>
    <source>
        <strain evidence="12">36N120E</strain>
    </source>
</reference>
<evidence type="ECO:0000256" key="2">
    <source>
        <dbReference type="ARBA" id="ARBA00004123"/>
    </source>
</evidence>
<evidence type="ECO:0000256" key="7">
    <source>
        <dbReference type="ARBA" id="ARBA00022990"/>
    </source>
</evidence>
<protein>
    <recommendedName>
        <fullName evidence="4">PEST proteolytic signal-containing nuclear protein</fullName>
    </recommendedName>
</protein>
<feature type="compositionally biased region" description="Acidic residues" evidence="11">
    <location>
        <begin position="28"/>
        <end position="38"/>
    </location>
</feature>
<comment type="subcellular location">
    <subcellularLocation>
        <location evidence="2">Nucleus</location>
    </subcellularLocation>
</comment>
<feature type="coiled-coil region" evidence="10">
    <location>
        <begin position="109"/>
        <end position="144"/>
    </location>
</feature>
<feature type="compositionally biased region" description="Basic and acidic residues" evidence="11">
    <location>
        <begin position="11"/>
        <end position="25"/>
    </location>
</feature>
<evidence type="ECO:0000313" key="13">
    <source>
        <dbReference type="Proteomes" id="UP000054937"/>
    </source>
</evidence>
<keyword evidence="13" id="KW-1185">Reference proteome</keyword>
<keyword evidence="5" id="KW-0597">Phosphoprotein</keyword>
<dbReference type="PANTHER" id="PTHR16523:SF6">
    <property type="entry name" value="PEST PROTEOLYTIC SIGNAL-CONTAINING NUCLEAR PROTEIN"/>
    <property type="match status" value="1"/>
</dbReference>
<feature type="compositionally biased region" description="Polar residues" evidence="11">
    <location>
        <begin position="46"/>
        <end position="76"/>
    </location>
</feature>
<gene>
    <name evidence="12" type="ORF">PPERSA_00294</name>
</gene>
<evidence type="ECO:0000313" key="12">
    <source>
        <dbReference type="EMBL" id="KRW98706.1"/>
    </source>
</evidence>
<dbReference type="Proteomes" id="UP000054937">
    <property type="component" value="Unassembled WGS sequence"/>
</dbReference>
<keyword evidence="9" id="KW-0131">Cell cycle</keyword>
<keyword evidence="10" id="KW-0175">Coiled coil</keyword>
<evidence type="ECO:0000256" key="4">
    <source>
        <dbReference type="ARBA" id="ARBA00022059"/>
    </source>
</evidence>
<evidence type="ECO:0000256" key="11">
    <source>
        <dbReference type="SAM" id="MobiDB-lite"/>
    </source>
</evidence>
<sequence>MQVQLKPQQRKNQEDLEEKNRKHMENVFGDEDDEEEEVQLPKNAKKSNNIGRDTITSQGPNSFGKNRKTGFTNDNSFRPWATDIELKHHKLSRPQIEYLNDKIVEDQLKKKEIDMLKQKEEQLAKQKQKELQKIKEKIKEEKNKVKICTLCKRKFENMQKLLIHEEKSELHQNNLKKLQA</sequence>
<keyword evidence="8" id="KW-0539">Nucleus</keyword>
<dbReference type="InParanoid" id="A0A0V0Q8Y4"/>
<dbReference type="PANTHER" id="PTHR16523">
    <property type="entry name" value="PEST PROTEOLYTIC SIGNAL-CONTAINING NUCLEAR PROTEIN"/>
    <property type="match status" value="1"/>
</dbReference>
<evidence type="ECO:0000256" key="8">
    <source>
        <dbReference type="ARBA" id="ARBA00023242"/>
    </source>
</evidence>
<evidence type="ECO:0000256" key="1">
    <source>
        <dbReference type="ARBA" id="ARBA00002646"/>
    </source>
</evidence>
<comment type="caution">
    <text evidence="12">The sequence shown here is derived from an EMBL/GenBank/DDBJ whole genome shotgun (WGS) entry which is preliminary data.</text>
</comment>